<keyword evidence="2" id="KW-1185">Reference proteome</keyword>
<gene>
    <name evidence="1" type="ORF">GCM10010492_47610</name>
</gene>
<proteinExistence type="predicted"/>
<dbReference type="RefSeq" id="WP_343936075.1">
    <property type="nucleotide sequence ID" value="NZ_BAAABU010000011.1"/>
</dbReference>
<evidence type="ECO:0000313" key="1">
    <source>
        <dbReference type="EMBL" id="GAA0242850.1"/>
    </source>
</evidence>
<name>A0ABN0U969_9PSEU</name>
<comment type="caution">
    <text evidence="1">The sequence shown here is derived from an EMBL/GenBank/DDBJ whole genome shotgun (WGS) entry which is preliminary data.</text>
</comment>
<organism evidence="1 2">
    <name type="scientific">Saccharothrix mutabilis subsp. mutabilis</name>
    <dbReference type="NCBI Taxonomy" id="66855"/>
    <lineage>
        <taxon>Bacteria</taxon>
        <taxon>Bacillati</taxon>
        <taxon>Actinomycetota</taxon>
        <taxon>Actinomycetes</taxon>
        <taxon>Pseudonocardiales</taxon>
        <taxon>Pseudonocardiaceae</taxon>
        <taxon>Saccharothrix</taxon>
    </lineage>
</organism>
<accession>A0ABN0U969</accession>
<dbReference type="Proteomes" id="UP001500416">
    <property type="component" value="Unassembled WGS sequence"/>
</dbReference>
<protein>
    <submittedName>
        <fullName evidence="1">Uncharacterized protein</fullName>
    </submittedName>
</protein>
<evidence type="ECO:0000313" key="2">
    <source>
        <dbReference type="Proteomes" id="UP001500416"/>
    </source>
</evidence>
<reference evidence="1 2" key="1">
    <citation type="journal article" date="2019" name="Int. J. Syst. Evol. Microbiol.">
        <title>The Global Catalogue of Microorganisms (GCM) 10K type strain sequencing project: providing services to taxonomists for standard genome sequencing and annotation.</title>
        <authorList>
            <consortium name="The Broad Institute Genomics Platform"/>
            <consortium name="The Broad Institute Genome Sequencing Center for Infectious Disease"/>
            <person name="Wu L."/>
            <person name="Ma J."/>
        </authorList>
    </citation>
    <scope>NUCLEOTIDE SEQUENCE [LARGE SCALE GENOMIC DNA]</scope>
    <source>
        <strain evidence="1 2">JCM 3380</strain>
    </source>
</reference>
<sequence length="105" mass="11784">MTSLALVIDPSNDPAEEVDFAERLRQIAVEASPRLFAVLSEHTDRDGVSLVAWGMEFADHVEAVSSDGSHRMSLRSVERVRFMYADPEAITHFVWFDAFVAEVTE</sequence>
<dbReference type="EMBL" id="BAAABU010000011">
    <property type="protein sequence ID" value="GAA0242850.1"/>
    <property type="molecule type" value="Genomic_DNA"/>
</dbReference>